<dbReference type="PANTHER" id="PTHR31272:SF9">
    <property type="entry name" value="BLL1027 PROTEIN"/>
    <property type="match status" value="1"/>
</dbReference>
<feature type="transmembrane region" description="Helical" evidence="7">
    <location>
        <begin position="158"/>
        <end position="179"/>
    </location>
</feature>
<protein>
    <submittedName>
        <fullName evidence="9">Cytochrome c biogenesis protein CcdA</fullName>
    </submittedName>
</protein>
<feature type="domain" description="Cytochrome C biogenesis protein transmembrane" evidence="8">
    <location>
        <begin position="9"/>
        <end position="214"/>
    </location>
</feature>
<dbReference type="Pfam" id="PF02683">
    <property type="entry name" value="DsbD_TM"/>
    <property type="match status" value="1"/>
</dbReference>
<dbReference type="GO" id="GO:0016020">
    <property type="term" value="C:membrane"/>
    <property type="evidence" value="ECO:0007669"/>
    <property type="project" value="UniProtKB-SubCell"/>
</dbReference>
<keyword evidence="4" id="KW-0201">Cytochrome c-type biogenesis</keyword>
<dbReference type="Proteomes" id="UP000253529">
    <property type="component" value="Unassembled WGS sequence"/>
</dbReference>
<gene>
    <name evidence="9" type="ORF">DFR50_13063</name>
</gene>
<keyword evidence="3 7" id="KW-0812">Transmembrane</keyword>
<feature type="transmembrane region" description="Helical" evidence="7">
    <location>
        <begin position="200"/>
        <end position="217"/>
    </location>
</feature>
<dbReference type="PANTHER" id="PTHR31272">
    <property type="entry name" value="CYTOCHROME C-TYPE BIOGENESIS PROTEIN HI_1454-RELATED"/>
    <property type="match status" value="1"/>
</dbReference>
<sequence>MTFGAPGLALVAGLLSVLSPCVLPLLPLVFGAAASESRAGPLALAAGVALSFTVVGLFVATVGFAVGLDGGAFRIAAAALMIGVGALLLAPAAQARLAIAGGPVTAWANARIDGMTSQGAVGQFGVGLLLGMAWSPCVGPTLGAASVLAAQGSSLGEVGLTMLAFGIGAAAPLAAIGLASRQALARLRGALADGGKRAKGALGVVLVALGLLIVTGFDRRVETAFVDASPRWLTELTTRF</sequence>
<keyword evidence="6 7" id="KW-0472">Membrane</keyword>
<evidence type="ECO:0000256" key="6">
    <source>
        <dbReference type="ARBA" id="ARBA00023136"/>
    </source>
</evidence>
<evidence type="ECO:0000313" key="10">
    <source>
        <dbReference type="Proteomes" id="UP000253529"/>
    </source>
</evidence>
<feature type="transmembrane region" description="Helical" evidence="7">
    <location>
        <begin position="41"/>
        <end position="68"/>
    </location>
</feature>
<organism evidence="9 10">
    <name type="scientific">Roseiarcus fermentans</name>
    <dbReference type="NCBI Taxonomy" id="1473586"/>
    <lineage>
        <taxon>Bacteria</taxon>
        <taxon>Pseudomonadati</taxon>
        <taxon>Pseudomonadota</taxon>
        <taxon>Alphaproteobacteria</taxon>
        <taxon>Hyphomicrobiales</taxon>
        <taxon>Roseiarcaceae</taxon>
        <taxon>Roseiarcus</taxon>
    </lineage>
</organism>
<comment type="similarity">
    <text evidence="2">Belongs to the DsbD family.</text>
</comment>
<keyword evidence="10" id="KW-1185">Reference proteome</keyword>
<dbReference type="InterPro" id="IPR051790">
    <property type="entry name" value="Cytochrome_c-biogenesis_DsbD"/>
</dbReference>
<reference evidence="9 10" key="1">
    <citation type="submission" date="2018-06" db="EMBL/GenBank/DDBJ databases">
        <title>Genomic Encyclopedia of Type Strains, Phase IV (KMG-IV): sequencing the most valuable type-strain genomes for metagenomic binning, comparative biology and taxonomic classification.</title>
        <authorList>
            <person name="Goeker M."/>
        </authorList>
    </citation>
    <scope>NUCLEOTIDE SEQUENCE [LARGE SCALE GENOMIC DNA]</scope>
    <source>
        <strain evidence="9 10">DSM 24875</strain>
    </source>
</reference>
<comment type="subcellular location">
    <subcellularLocation>
        <location evidence="1">Membrane</location>
        <topology evidence="1">Multi-pass membrane protein</topology>
    </subcellularLocation>
</comment>
<dbReference type="EMBL" id="QNRK01000030">
    <property type="protein sequence ID" value="RBP06506.1"/>
    <property type="molecule type" value="Genomic_DNA"/>
</dbReference>
<proteinExistence type="inferred from homology"/>
<evidence type="ECO:0000256" key="7">
    <source>
        <dbReference type="SAM" id="Phobius"/>
    </source>
</evidence>
<dbReference type="RefSeq" id="WP_113891568.1">
    <property type="nucleotide sequence ID" value="NZ_QNRK01000030.1"/>
</dbReference>
<comment type="caution">
    <text evidence="9">The sequence shown here is derived from an EMBL/GenBank/DDBJ whole genome shotgun (WGS) entry which is preliminary data.</text>
</comment>
<evidence type="ECO:0000256" key="1">
    <source>
        <dbReference type="ARBA" id="ARBA00004141"/>
    </source>
</evidence>
<dbReference type="AlphaFoldDB" id="A0A366EX60"/>
<dbReference type="InterPro" id="IPR003834">
    <property type="entry name" value="Cyt_c_assmbl_TM_dom"/>
</dbReference>
<feature type="transmembrane region" description="Helical" evidence="7">
    <location>
        <begin position="75"/>
        <end position="93"/>
    </location>
</feature>
<keyword evidence="5 7" id="KW-1133">Transmembrane helix</keyword>
<evidence type="ECO:0000256" key="5">
    <source>
        <dbReference type="ARBA" id="ARBA00022989"/>
    </source>
</evidence>
<evidence type="ECO:0000313" key="9">
    <source>
        <dbReference type="EMBL" id="RBP06506.1"/>
    </source>
</evidence>
<evidence type="ECO:0000256" key="2">
    <source>
        <dbReference type="ARBA" id="ARBA00006143"/>
    </source>
</evidence>
<evidence type="ECO:0000256" key="3">
    <source>
        <dbReference type="ARBA" id="ARBA00022692"/>
    </source>
</evidence>
<evidence type="ECO:0000259" key="8">
    <source>
        <dbReference type="Pfam" id="PF02683"/>
    </source>
</evidence>
<dbReference type="OrthoDB" id="9811352at2"/>
<dbReference type="GO" id="GO:0017004">
    <property type="term" value="P:cytochrome complex assembly"/>
    <property type="evidence" value="ECO:0007669"/>
    <property type="project" value="UniProtKB-KW"/>
</dbReference>
<name>A0A366EX60_9HYPH</name>
<accession>A0A366EX60</accession>
<evidence type="ECO:0000256" key="4">
    <source>
        <dbReference type="ARBA" id="ARBA00022748"/>
    </source>
</evidence>